<gene>
    <name evidence="2" type="ORF">SAMN05428963_11362</name>
</gene>
<keyword evidence="3" id="KW-1185">Reference proteome</keyword>
<proteinExistence type="predicted"/>
<name>A0A1T4SR87_9HYPH</name>
<dbReference type="RefSeq" id="WP_078709563.1">
    <property type="nucleotide sequence ID" value="NZ_FUXL01000013.1"/>
</dbReference>
<feature type="signal peptide" evidence="1">
    <location>
        <begin position="1"/>
        <end position="25"/>
    </location>
</feature>
<evidence type="ECO:0000313" key="3">
    <source>
        <dbReference type="Proteomes" id="UP000190135"/>
    </source>
</evidence>
<protein>
    <submittedName>
        <fullName evidence="2">Uncharacterized protein</fullName>
    </submittedName>
</protein>
<feature type="chain" id="PRO_5013092095" evidence="1">
    <location>
        <begin position="26"/>
        <end position="130"/>
    </location>
</feature>
<reference evidence="2 3" key="1">
    <citation type="submission" date="2017-02" db="EMBL/GenBank/DDBJ databases">
        <authorList>
            <person name="Peterson S.W."/>
        </authorList>
    </citation>
    <scope>NUCLEOTIDE SEQUENCE [LARGE SCALE GENOMIC DNA]</scope>
    <source>
        <strain evidence="2 3">USBA 369</strain>
    </source>
</reference>
<keyword evidence="1" id="KW-0732">Signal</keyword>
<dbReference type="EMBL" id="FUXL01000013">
    <property type="protein sequence ID" value="SKA30774.1"/>
    <property type="molecule type" value="Genomic_DNA"/>
</dbReference>
<dbReference type="Proteomes" id="UP000190135">
    <property type="component" value="Unassembled WGS sequence"/>
</dbReference>
<evidence type="ECO:0000313" key="2">
    <source>
        <dbReference type="EMBL" id="SKA30774.1"/>
    </source>
</evidence>
<dbReference type="STRING" id="1365950.SAMN05428963_11362"/>
<organism evidence="2 3">
    <name type="scientific">Consotaella salsifontis</name>
    <dbReference type="NCBI Taxonomy" id="1365950"/>
    <lineage>
        <taxon>Bacteria</taxon>
        <taxon>Pseudomonadati</taxon>
        <taxon>Pseudomonadota</taxon>
        <taxon>Alphaproteobacteria</taxon>
        <taxon>Hyphomicrobiales</taxon>
        <taxon>Aurantimonadaceae</taxon>
        <taxon>Consotaella</taxon>
    </lineage>
</organism>
<dbReference type="AlphaFoldDB" id="A0A1T4SR87"/>
<accession>A0A1T4SR87</accession>
<sequence length="130" mass="13504">MTIIHRGVSALLLAGLLADAGTALAQPYTAFPGRSVPGPALGGVPVFKPEIVVQPEQRQRLIDARRFRNQVGGDEASVPHPVVPRLPAGEDEIRLRATKGSGKVGPANADALARKGATGVGGGPYVRIDR</sequence>
<evidence type="ECO:0000256" key="1">
    <source>
        <dbReference type="SAM" id="SignalP"/>
    </source>
</evidence>